<dbReference type="EMBL" id="CP066539">
    <property type="protein sequence ID" value="QRL04080.1"/>
    <property type="molecule type" value="Genomic_DNA"/>
</dbReference>
<dbReference type="Proteomes" id="UP000663479">
    <property type="component" value="Chromosome"/>
</dbReference>
<evidence type="ECO:0000256" key="1">
    <source>
        <dbReference type="SAM" id="SignalP"/>
    </source>
</evidence>
<evidence type="ECO:0000313" key="3">
    <source>
        <dbReference type="EMBL" id="QRL04080.1"/>
    </source>
</evidence>
<gene>
    <name evidence="3" type="ORF">JDS37_03750</name>
</gene>
<keyword evidence="1" id="KW-0732">Signal</keyword>
<dbReference type="InterPro" id="IPR009739">
    <property type="entry name" value="LprI-like_N"/>
</dbReference>
<dbReference type="PANTHER" id="PTHR37549:SF1">
    <property type="entry name" value="LIPOPROTEIN LPRI"/>
    <property type="match status" value="1"/>
</dbReference>
<dbReference type="GeneID" id="93945990"/>
<reference evidence="3" key="1">
    <citation type="submission" date="2020-12" db="EMBL/GenBank/DDBJ databases">
        <title>Genome reconstruction of Halomonas venusta strain DSM 4743.</title>
        <authorList>
            <person name="Aguirre-Garrido J.F."/>
            <person name="Hernandez-Soto L.M."/>
            <person name="Martinez-Abarca F."/>
        </authorList>
    </citation>
    <scope>NUCLEOTIDE SEQUENCE</scope>
    <source>
        <strain evidence="3">4743</strain>
    </source>
</reference>
<feature type="domain" description="Lysozyme inhibitor LprI-like N-terminal" evidence="2">
    <location>
        <begin position="29"/>
        <end position="92"/>
    </location>
</feature>
<dbReference type="AlphaFoldDB" id="A0AAP9ZH92"/>
<dbReference type="GO" id="GO:0005576">
    <property type="term" value="C:extracellular region"/>
    <property type="evidence" value="ECO:0007669"/>
    <property type="project" value="TreeGrafter"/>
</dbReference>
<dbReference type="RefSeq" id="WP_146944553.1">
    <property type="nucleotide sequence ID" value="NZ_BJUL01000010.1"/>
</dbReference>
<dbReference type="PANTHER" id="PTHR37549">
    <property type="entry name" value="LIPOPROTEIN LPRI"/>
    <property type="match status" value="1"/>
</dbReference>
<proteinExistence type="predicted"/>
<name>A0AAP9ZH92_9GAMM</name>
<organism evidence="3 4">
    <name type="scientific">Vreelandella venusta</name>
    <dbReference type="NCBI Taxonomy" id="44935"/>
    <lineage>
        <taxon>Bacteria</taxon>
        <taxon>Pseudomonadati</taxon>
        <taxon>Pseudomonadota</taxon>
        <taxon>Gammaproteobacteria</taxon>
        <taxon>Oceanospirillales</taxon>
        <taxon>Halomonadaceae</taxon>
        <taxon>Vreelandella</taxon>
    </lineage>
</organism>
<sequence length="199" mass="21512">MNMRSLSILTCLALVPAIGLAQEGPSFDCAQAESSAEKLICEDTELAALDRRLADRFAAAVTAAQSLDVGADETTDTLRAMQRGWISGRDECWKEPDLRACVKSEYLQREAELVAELMLEPPSQTLELVCGQRALTVDTFATEFSGIRVEEGDSVYIGAQFAADTPGTYYLRSAGGLVMGDGAPRVSDVYGKETTCEIR</sequence>
<dbReference type="Pfam" id="PF07007">
    <property type="entry name" value="LprI"/>
    <property type="match status" value="1"/>
</dbReference>
<dbReference type="SMR" id="A0AAP9ZH92"/>
<protein>
    <submittedName>
        <fullName evidence="3">DUF1311 domain-containing protein</fullName>
    </submittedName>
</protein>
<feature type="chain" id="PRO_5042816949" evidence="1">
    <location>
        <begin position="22"/>
        <end position="199"/>
    </location>
</feature>
<dbReference type="Gene3D" id="1.20.1270.180">
    <property type="match status" value="1"/>
</dbReference>
<feature type="signal peptide" evidence="1">
    <location>
        <begin position="1"/>
        <end position="21"/>
    </location>
</feature>
<dbReference type="InterPro" id="IPR052755">
    <property type="entry name" value="Lysozyme_Inhibitor_LprI"/>
</dbReference>
<accession>A0AAP9ZH92</accession>
<evidence type="ECO:0000313" key="4">
    <source>
        <dbReference type="Proteomes" id="UP000663479"/>
    </source>
</evidence>
<evidence type="ECO:0000259" key="2">
    <source>
        <dbReference type="Pfam" id="PF07007"/>
    </source>
</evidence>